<organism evidence="3 4">
    <name type="scientific">Monilinia vaccinii-corymbosi</name>
    <dbReference type="NCBI Taxonomy" id="61207"/>
    <lineage>
        <taxon>Eukaryota</taxon>
        <taxon>Fungi</taxon>
        <taxon>Dikarya</taxon>
        <taxon>Ascomycota</taxon>
        <taxon>Pezizomycotina</taxon>
        <taxon>Leotiomycetes</taxon>
        <taxon>Helotiales</taxon>
        <taxon>Sclerotiniaceae</taxon>
        <taxon>Monilinia</taxon>
    </lineage>
</organism>
<name>A0A8A3P495_9HELO</name>
<evidence type="ECO:0000256" key="1">
    <source>
        <dbReference type="SAM" id="MobiDB-lite"/>
    </source>
</evidence>
<feature type="chain" id="PRO_5032350114" description="Extracellular membrane protein CFEM domain-containing protein" evidence="2">
    <location>
        <begin position="29"/>
        <end position="175"/>
    </location>
</feature>
<evidence type="ECO:0000313" key="4">
    <source>
        <dbReference type="Proteomes" id="UP000672032"/>
    </source>
</evidence>
<evidence type="ECO:0008006" key="5">
    <source>
        <dbReference type="Google" id="ProtNLM"/>
    </source>
</evidence>
<reference evidence="3" key="1">
    <citation type="submission" date="2020-10" db="EMBL/GenBank/DDBJ databases">
        <title>Genome Sequence of Monilinia vaccinii-corymbosi Sheds Light on Mummy Berry Disease Infection of Blueberry and Mating Type.</title>
        <authorList>
            <person name="Yow A.G."/>
            <person name="Zhang Y."/>
            <person name="Bansal K."/>
            <person name="Eacker S.M."/>
            <person name="Sullivan S."/>
            <person name="Liachko I."/>
            <person name="Cubeta M.A."/>
            <person name="Rollins J.A."/>
            <person name="Ashrafi H."/>
        </authorList>
    </citation>
    <scope>NUCLEOTIDE SEQUENCE</scope>
    <source>
        <strain evidence="3">RL-1</strain>
    </source>
</reference>
<gene>
    <name evidence="3" type="ORF">DSL72_001621</name>
</gene>
<dbReference type="EMBL" id="CP063406">
    <property type="protein sequence ID" value="QSZ32052.1"/>
    <property type="molecule type" value="Genomic_DNA"/>
</dbReference>
<protein>
    <recommendedName>
        <fullName evidence="5">Extracellular membrane protein CFEM domain-containing protein</fullName>
    </recommendedName>
</protein>
<feature type="region of interest" description="Disordered" evidence="1">
    <location>
        <begin position="100"/>
        <end position="137"/>
    </location>
</feature>
<evidence type="ECO:0000313" key="3">
    <source>
        <dbReference type="EMBL" id="QSZ32052.1"/>
    </source>
</evidence>
<dbReference type="OrthoDB" id="4776947at2759"/>
<proteinExistence type="predicted"/>
<evidence type="ECO:0000256" key="2">
    <source>
        <dbReference type="SAM" id="SignalP"/>
    </source>
</evidence>
<accession>A0A8A3P495</accession>
<sequence>MYTPASSTLLTPLLFLFLSLSKLPCVSATPPACLLAAINEQAHPSDLKSLCGTTLEDAVAGNITEKCRGDAYGHDYKEAVSAYQAACLEGAGVNISITSSSPSASASASTTKTGTASSSGTATATASSSSSSSGAKATGSAARASKSAGASGAEALVVPGLLGFVGVGLVGAVLF</sequence>
<feature type="signal peptide" evidence="2">
    <location>
        <begin position="1"/>
        <end position="28"/>
    </location>
</feature>
<keyword evidence="2" id="KW-0732">Signal</keyword>
<dbReference type="AlphaFoldDB" id="A0A8A3P495"/>
<dbReference type="Proteomes" id="UP000672032">
    <property type="component" value="Chromosome 2"/>
</dbReference>
<keyword evidence="4" id="KW-1185">Reference proteome</keyword>